<keyword evidence="3" id="KW-1185">Reference proteome</keyword>
<evidence type="ECO:0000313" key="2">
    <source>
        <dbReference type="EMBL" id="MFC5670553.1"/>
    </source>
</evidence>
<protein>
    <recommendedName>
        <fullName evidence="4">CPBP family intramembrane metalloprotease</fullName>
    </recommendedName>
</protein>
<accession>A0ABW0XL95</accession>
<evidence type="ECO:0000256" key="1">
    <source>
        <dbReference type="SAM" id="Phobius"/>
    </source>
</evidence>
<keyword evidence="1" id="KW-0472">Membrane</keyword>
<reference evidence="3" key="1">
    <citation type="journal article" date="2019" name="Int. J. Syst. Evol. Microbiol.">
        <title>The Global Catalogue of Microorganisms (GCM) 10K type strain sequencing project: providing services to taxonomists for standard genome sequencing and annotation.</title>
        <authorList>
            <consortium name="The Broad Institute Genomics Platform"/>
            <consortium name="The Broad Institute Genome Sequencing Center for Infectious Disease"/>
            <person name="Wu L."/>
            <person name="Ma J."/>
        </authorList>
    </citation>
    <scope>NUCLEOTIDE SEQUENCE [LARGE SCALE GENOMIC DNA]</scope>
    <source>
        <strain evidence="3">JCM 13852</strain>
    </source>
</reference>
<dbReference type="RefSeq" id="WP_381209034.1">
    <property type="nucleotide sequence ID" value="NZ_JBHSPC010000027.1"/>
</dbReference>
<evidence type="ECO:0008006" key="4">
    <source>
        <dbReference type="Google" id="ProtNLM"/>
    </source>
</evidence>
<dbReference type="EMBL" id="JBHSPC010000027">
    <property type="protein sequence ID" value="MFC5670553.1"/>
    <property type="molecule type" value="Genomic_DNA"/>
</dbReference>
<keyword evidence="1" id="KW-0812">Transmembrane</keyword>
<name>A0ABW0XL95_9ACTN</name>
<proteinExistence type="predicted"/>
<keyword evidence="1" id="KW-1133">Transmembrane helix</keyword>
<sequence length="79" mass="8324">MLHAAYNTLSFVFDAAFRVDIATVATDRSAGVETAAVLIPSSVIVATALLVWLRTRRTGPARTPELAQQIAVTPARSAG</sequence>
<dbReference type="Proteomes" id="UP001596183">
    <property type="component" value="Unassembled WGS sequence"/>
</dbReference>
<gene>
    <name evidence="2" type="ORF">ACFP2V_10630</name>
</gene>
<feature type="transmembrane region" description="Helical" evidence="1">
    <location>
        <begin position="35"/>
        <end position="53"/>
    </location>
</feature>
<comment type="caution">
    <text evidence="2">The sequence shown here is derived from an EMBL/GenBank/DDBJ whole genome shotgun (WGS) entry which is preliminary data.</text>
</comment>
<evidence type="ECO:0000313" key="3">
    <source>
        <dbReference type="Proteomes" id="UP001596183"/>
    </source>
</evidence>
<organism evidence="2 3">
    <name type="scientific">Streptomyces incanus</name>
    <dbReference type="NCBI Taxonomy" id="887453"/>
    <lineage>
        <taxon>Bacteria</taxon>
        <taxon>Bacillati</taxon>
        <taxon>Actinomycetota</taxon>
        <taxon>Actinomycetes</taxon>
        <taxon>Kitasatosporales</taxon>
        <taxon>Streptomycetaceae</taxon>
        <taxon>Streptomyces</taxon>
    </lineage>
</organism>